<dbReference type="STRING" id="4829.A0A168QLJ8"/>
<keyword evidence="11" id="KW-0732">Signal</keyword>
<keyword evidence="8" id="KW-0807">Transducer</keyword>
<proteinExistence type="predicted"/>
<keyword evidence="2 10" id="KW-0812">Transmembrane</keyword>
<feature type="transmembrane region" description="Helical" evidence="10">
    <location>
        <begin position="659"/>
        <end position="678"/>
    </location>
</feature>
<keyword evidence="4" id="KW-0297">G-protein coupled receptor</keyword>
<evidence type="ECO:0000256" key="8">
    <source>
        <dbReference type="ARBA" id="ARBA00023224"/>
    </source>
</evidence>
<sequence>MKKRDSLLGLLLSLIYILFYQPTLAAIPTSSHTLATTPATSALPVATASAAKPSYNIGILFPNATDVRSNDPALNNMILTSELTIQLAQKHIQEQNYLPDVDLNFTRYYSSQFNGGKTSWTTTRMIEDGVHAVIGDMVSNTTQISAGLTGLFQIPQCSCGASSLDLSDKASYPYFFRTLGNVVVYGGALMEWIRQMNWSMFALVYTDDDVGQQTSLQTLITSGSRIVLVADSNPANQILILQTARSMGMLSEGWVWMLTNDLSEALSESVATQDLVEFDGLMFISGLWNLTDVPAYNDLYGLWQQQPVPDAFVDHSQWNTLGLSYNGPNAWACAELLALGLNKALNEYPGGRQKGLSDLSANSFNSTPMTPLFYNMNYTGPGGLMSFTALGDQETGHFGLQYMLNGSTVTYAEIRDGVYQPLPNVPILYLGNTHQWPADMAVRSSLNPKLSEAAGLALYVVACTGMVLCFITMVLIICFRDLKMVLVSSPIFLCLQLLGIFAAYVSVLLYINDVTVAKCIARQLTLVVGFTLVIGSIIAKNYRIYRVFQNVFTLQASKLKSIYLLRIVVIFGLVALAPLIVWLAVYPMEVHNYMVTMNTYCKLCVYPTSNKSVDWIHLNIAELICAIICFTFIMVASLLAWKTRKINSKWSESQQIGYVSYNTGLSAIVAAPAFFLSIDEYQVAIYLKLAAILFSATFTFFVLFLSKLIFICKYISTQRWFLFWKAYPRHHHKHDIDDDRMGSCSELTSAYRFETQSDSNAHNALVAKNLLDFTVKAHEGVLPVKKRARFHFMSIWQLKHVVVIPSKQTFVLMTTTGHKAEYHHYVSCQGMPRNSTGRYIFCVWTDKDTQLYFQVHDQNALERWVDWFNGEDRPDNTMNDERQDDHDNSIKQPRNNKMPSISTLGGASSSPFNETSTNGITSTTSSTNNAIDTLLVPRSSVYHHQSSQHFQHYPPSIMTPVATNADHTDTYNFYGAPPHHNNDSNPISTFGVNHDGQHSADYSY</sequence>
<feature type="transmembrane region" description="Helical" evidence="10">
    <location>
        <begin position="563"/>
        <end position="585"/>
    </location>
</feature>
<dbReference type="PRINTS" id="PR01176">
    <property type="entry name" value="GABABRECEPTR"/>
</dbReference>
<dbReference type="Gene3D" id="3.40.50.2300">
    <property type="match status" value="3"/>
</dbReference>
<evidence type="ECO:0000256" key="7">
    <source>
        <dbReference type="ARBA" id="ARBA00023180"/>
    </source>
</evidence>
<evidence type="ECO:0000256" key="11">
    <source>
        <dbReference type="SAM" id="SignalP"/>
    </source>
</evidence>
<name>A0A168QLJ8_ABSGL</name>
<evidence type="ECO:0000256" key="5">
    <source>
        <dbReference type="ARBA" id="ARBA00023136"/>
    </source>
</evidence>
<keyword evidence="5 10" id="KW-0472">Membrane</keyword>
<feature type="region of interest" description="Disordered" evidence="9">
    <location>
        <begin position="969"/>
        <end position="1004"/>
    </location>
</feature>
<dbReference type="GO" id="GO:0007214">
    <property type="term" value="P:gamma-aminobutyric acid signaling pathway"/>
    <property type="evidence" value="ECO:0007669"/>
    <property type="project" value="TreeGrafter"/>
</dbReference>
<dbReference type="GO" id="GO:0004965">
    <property type="term" value="F:G protein-coupled GABA receptor activity"/>
    <property type="evidence" value="ECO:0007669"/>
    <property type="project" value="InterPro"/>
</dbReference>
<keyword evidence="7" id="KW-0325">Glycoprotein</keyword>
<dbReference type="OMA" id="WAEITIA"/>
<dbReference type="SUPFAM" id="SSF53822">
    <property type="entry name" value="Periplasmic binding protein-like I"/>
    <property type="match status" value="1"/>
</dbReference>
<dbReference type="InterPro" id="IPR002455">
    <property type="entry name" value="GPCR3_GABA-B"/>
</dbReference>
<keyword evidence="14" id="KW-1185">Reference proteome</keyword>
<feature type="domain" description="G-protein coupled receptors family 3 profile" evidence="12">
    <location>
        <begin position="454"/>
        <end position="711"/>
    </location>
</feature>
<dbReference type="Pfam" id="PF01094">
    <property type="entry name" value="ANF_receptor"/>
    <property type="match status" value="1"/>
</dbReference>
<keyword evidence="3 10" id="KW-1133">Transmembrane helix</keyword>
<accession>A0A168QLJ8</accession>
<dbReference type="Pfam" id="PF00003">
    <property type="entry name" value="7tm_3"/>
    <property type="match status" value="1"/>
</dbReference>
<gene>
    <name evidence="13" type="primary">ABSGL_10896.1 scaffold 12033</name>
</gene>
<feature type="transmembrane region" description="Helical" evidence="10">
    <location>
        <begin position="684"/>
        <end position="710"/>
    </location>
</feature>
<dbReference type="PANTHER" id="PTHR10519:SF20">
    <property type="entry name" value="G-PROTEIN COUPLED RECEPTOR 156-RELATED"/>
    <property type="match status" value="1"/>
</dbReference>
<feature type="transmembrane region" description="Helical" evidence="10">
    <location>
        <begin position="491"/>
        <end position="511"/>
    </location>
</feature>
<protein>
    <recommendedName>
        <fullName evidence="12">G-protein coupled receptors family 3 profile domain-containing protein</fullName>
    </recommendedName>
</protein>
<evidence type="ECO:0000256" key="4">
    <source>
        <dbReference type="ARBA" id="ARBA00023040"/>
    </source>
</evidence>
<comment type="subcellular location">
    <subcellularLocation>
        <location evidence="1">Membrane</location>
        <topology evidence="1">Multi-pass membrane protein</topology>
    </subcellularLocation>
</comment>
<reference evidence="13" key="1">
    <citation type="submission" date="2016-04" db="EMBL/GenBank/DDBJ databases">
        <authorList>
            <person name="Evans L.H."/>
            <person name="Alamgir A."/>
            <person name="Owens N."/>
            <person name="Weber N.D."/>
            <person name="Virtaneva K."/>
            <person name="Barbian K."/>
            <person name="Babar A."/>
            <person name="Rosenke K."/>
        </authorList>
    </citation>
    <scope>NUCLEOTIDE SEQUENCE [LARGE SCALE GENOMIC DNA]</scope>
    <source>
        <strain evidence="13">CBS 101.48</strain>
    </source>
</reference>
<dbReference type="InParanoid" id="A0A168QLJ8"/>
<dbReference type="InterPro" id="IPR001828">
    <property type="entry name" value="ANF_lig-bd_rcpt"/>
</dbReference>
<evidence type="ECO:0000256" key="6">
    <source>
        <dbReference type="ARBA" id="ARBA00023170"/>
    </source>
</evidence>
<dbReference type="CDD" id="cd15047">
    <property type="entry name" value="7tmC_GABA-B-like"/>
    <property type="match status" value="1"/>
</dbReference>
<dbReference type="PRINTS" id="PR00248">
    <property type="entry name" value="GPCRMGR"/>
</dbReference>
<evidence type="ECO:0000256" key="10">
    <source>
        <dbReference type="SAM" id="Phobius"/>
    </source>
</evidence>
<evidence type="ECO:0000259" key="12">
    <source>
        <dbReference type="PROSITE" id="PS50259"/>
    </source>
</evidence>
<keyword evidence="6" id="KW-0675">Receptor</keyword>
<dbReference type="GO" id="GO:0038039">
    <property type="term" value="C:G protein-coupled receptor heterodimeric complex"/>
    <property type="evidence" value="ECO:0007669"/>
    <property type="project" value="TreeGrafter"/>
</dbReference>
<evidence type="ECO:0000313" key="13">
    <source>
        <dbReference type="EMBL" id="SAM05030.1"/>
    </source>
</evidence>
<feature type="transmembrane region" description="Helical" evidence="10">
    <location>
        <begin position="615"/>
        <end position="639"/>
    </location>
</feature>
<feature type="compositionally biased region" description="Basic and acidic residues" evidence="9">
    <location>
        <begin position="872"/>
        <end position="889"/>
    </location>
</feature>
<evidence type="ECO:0000256" key="3">
    <source>
        <dbReference type="ARBA" id="ARBA00022989"/>
    </source>
</evidence>
<dbReference type="InterPro" id="IPR000337">
    <property type="entry name" value="GPCR_3"/>
</dbReference>
<evidence type="ECO:0000256" key="2">
    <source>
        <dbReference type="ARBA" id="ARBA00022692"/>
    </source>
</evidence>
<dbReference type="InterPro" id="IPR028082">
    <property type="entry name" value="Peripla_BP_I"/>
</dbReference>
<feature type="transmembrane region" description="Helical" evidence="10">
    <location>
        <begin position="523"/>
        <end position="542"/>
    </location>
</feature>
<dbReference type="OrthoDB" id="5597995at2759"/>
<feature type="chain" id="PRO_5007899900" description="G-protein coupled receptors family 3 profile domain-containing protein" evidence="11">
    <location>
        <begin position="26"/>
        <end position="1004"/>
    </location>
</feature>
<dbReference type="PANTHER" id="PTHR10519">
    <property type="entry name" value="GABA-B RECEPTOR"/>
    <property type="match status" value="1"/>
</dbReference>
<dbReference type="PROSITE" id="PS50259">
    <property type="entry name" value="G_PROTEIN_RECEP_F3_4"/>
    <property type="match status" value="1"/>
</dbReference>
<feature type="transmembrane region" description="Helical" evidence="10">
    <location>
        <begin position="456"/>
        <end position="479"/>
    </location>
</feature>
<feature type="compositionally biased region" description="Low complexity" evidence="9">
    <location>
        <begin position="913"/>
        <end position="927"/>
    </location>
</feature>
<dbReference type="Proteomes" id="UP000078561">
    <property type="component" value="Unassembled WGS sequence"/>
</dbReference>
<feature type="signal peptide" evidence="11">
    <location>
        <begin position="1"/>
        <end position="25"/>
    </location>
</feature>
<feature type="compositionally biased region" description="Polar residues" evidence="9">
    <location>
        <begin position="890"/>
        <end position="912"/>
    </location>
</feature>
<dbReference type="EMBL" id="LT554417">
    <property type="protein sequence ID" value="SAM05030.1"/>
    <property type="molecule type" value="Genomic_DNA"/>
</dbReference>
<evidence type="ECO:0000256" key="9">
    <source>
        <dbReference type="SAM" id="MobiDB-lite"/>
    </source>
</evidence>
<organism evidence="13">
    <name type="scientific">Absidia glauca</name>
    <name type="common">Pin mould</name>
    <dbReference type="NCBI Taxonomy" id="4829"/>
    <lineage>
        <taxon>Eukaryota</taxon>
        <taxon>Fungi</taxon>
        <taxon>Fungi incertae sedis</taxon>
        <taxon>Mucoromycota</taxon>
        <taxon>Mucoromycotina</taxon>
        <taxon>Mucoromycetes</taxon>
        <taxon>Mucorales</taxon>
        <taxon>Cunninghamellaceae</taxon>
        <taxon>Absidia</taxon>
    </lineage>
</organism>
<dbReference type="AlphaFoldDB" id="A0A168QLJ8"/>
<feature type="region of interest" description="Disordered" evidence="9">
    <location>
        <begin position="872"/>
        <end position="927"/>
    </location>
</feature>
<evidence type="ECO:0000256" key="1">
    <source>
        <dbReference type="ARBA" id="ARBA00004141"/>
    </source>
</evidence>
<evidence type="ECO:0000313" key="14">
    <source>
        <dbReference type="Proteomes" id="UP000078561"/>
    </source>
</evidence>
<dbReference type="InterPro" id="IPR017978">
    <property type="entry name" value="GPCR_3_C"/>
</dbReference>